<evidence type="ECO:0000256" key="9">
    <source>
        <dbReference type="ARBA" id="ARBA00022630"/>
    </source>
</evidence>
<evidence type="ECO:0000259" key="20">
    <source>
        <dbReference type="PROSITE" id="PS51387"/>
    </source>
</evidence>
<dbReference type="PANTHER" id="PTHR21071">
    <property type="entry name" value="UDP-N-ACETYLENOLPYRUVOYLGLUCOSAMINE REDUCTASE"/>
    <property type="match status" value="1"/>
</dbReference>
<dbReference type="InterPro" id="IPR036318">
    <property type="entry name" value="FAD-bd_PCMH-like_sf"/>
</dbReference>
<dbReference type="NCBIfam" id="NF010480">
    <property type="entry name" value="PRK13905.1"/>
    <property type="match status" value="1"/>
</dbReference>
<comment type="cofactor">
    <cofactor evidence="1 19">
        <name>FAD</name>
        <dbReference type="ChEBI" id="CHEBI:57692"/>
    </cofactor>
</comment>
<dbReference type="Proteomes" id="UP000772812">
    <property type="component" value="Unassembled WGS sequence"/>
</dbReference>
<dbReference type="InterPro" id="IPR003170">
    <property type="entry name" value="MurB"/>
</dbReference>
<evidence type="ECO:0000256" key="14">
    <source>
        <dbReference type="ARBA" id="ARBA00023002"/>
    </source>
</evidence>
<dbReference type="Gene3D" id="3.30.465.10">
    <property type="match status" value="1"/>
</dbReference>
<dbReference type="InterPro" id="IPR016166">
    <property type="entry name" value="FAD-bd_PCMH"/>
</dbReference>
<dbReference type="SUPFAM" id="SSF56194">
    <property type="entry name" value="Uridine diphospho-N-Acetylenolpyruvylglucosamine reductase, MurB, C-terminal domain"/>
    <property type="match status" value="1"/>
</dbReference>
<comment type="function">
    <text evidence="2 19">Cell wall formation.</text>
</comment>
<keyword evidence="13 19" id="KW-0573">Peptidoglycan synthesis</keyword>
<evidence type="ECO:0000256" key="7">
    <source>
        <dbReference type="ARBA" id="ARBA00022490"/>
    </source>
</evidence>
<evidence type="ECO:0000256" key="5">
    <source>
        <dbReference type="ARBA" id="ARBA00012518"/>
    </source>
</evidence>
<dbReference type="HAMAP" id="MF_00037">
    <property type="entry name" value="MurB"/>
    <property type="match status" value="1"/>
</dbReference>
<keyword evidence="8 19" id="KW-0132">Cell division</keyword>
<dbReference type="InterPro" id="IPR011601">
    <property type="entry name" value="MurB_C"/>
</dbReference>
<feature type="active site" evidence="19">
    <location>
        <position position="167"/>
    </location>
</feature>
<dbReference type="Gene3D" id="3.90.78.10">
    <property type="entry name" value="UDP-N-acetylenolpyruvoylglucosamine reductase, C-terminal domain"/>
    <property type="match status" value="1"/>
</dbReference>
<evidence type="ECO:0000313" key="22">
    <source>
        <dbReference type="Proteomes" id="UP000772812"/>
    </source>
</evidence>
<feature type="active site" evidence="19">
    <location>
        <position position="285"/>
    </location>
</feature>
<evidence type="ECO:0000256" key="2">
    <source>
        <dbReference type="ARBA" id="ARBA00003921"/>
    </source>
</evidence>
<comment type="pathway">
    <text evidence="4 19">Cell wall biogenesis; peptidoglycan biosynthesis.</text>
</comment>
<dbReference type="InterPro" id="IPR016167">
    <property type="entry name" value="FAD-bd_PCMH_sub1"/>
</dbReference>
<dbReference type="Pfam" id="PF02873">
    <property type="entry name" value="MurB_C"/>
    <property type="match status" value="1"/>
</dbReference>
<dbReference type="EC" id="1.3.1.98" evidence="5 19"/>
<keyword evidence="11 19" id="KW-0521">NADP</keyword>
<evidence type="ECO:0000256" key="6">
    <source>
        <dbReference type="ARBA" id="ARBA00015188"/>
    </source>
</evidence>
<dbReference type="PROSITE" id="PS51387">
    <property type="entry name" value="FAD_PCMH"/>
    <property type="match status" value="1"/>
</dbReference>
<evidence type="ECO:0000256" key="17">
    <source>
        <dbReference type="ARBA" id="ARBA00031026"/>
    </source>
</evidence>
<keyword evidence="7 19" id="KW-0963">Cytoplasm</keyword>
<comment type="subcellular location">
    <subcellularLocation>
        <location evidence="3 19">Cytoplasm</location>
    </subcellularLocation>
</comment>
<keyword evidence="22" id="KW-1185">Reference proteome</keyword>
<comment type="catalytic activity">
    <reaction evidence="18 19">
        <text>UDP-N-acetyl-alpha-D-muramate + NADP(+) = UDP-N-acetyl-3-O-(1-carboxyvinyl)-alpha-D-glucosamine + NADPH + H(+)</text>
        <dbReference type="Rhea" id="RHEA:12248"/>
        <dbReference type="ChEBI" id="CHEBI:15378"/>
        <dbReference type="ChEBI" id="CHEBI:57783"/>
        <dbReference type="ChEBI" id="CHEBI:58349"/>
        <dbReference type="ChEBI" id="CHEBI:68483"/>
        <dbReference type="ChEBI" id="CHEBI:70757"/>
        <dbReference type="EC" id="1.3.1.98"/>
    </reaction>
</comment>
<organism evidence="21 22">
    <name type="scientific">Persephonella atlantica</name>
    <dbReference type="NCBI Taxonomy" id="2699429"/>
    <lineage>
        <taxon>Bacteria</taxon>
        <taxon>Pseudomonadati</taxon>
        <taxon>Aquificota</taxon>
        <taxon>Aquificia</taxon>
        <taxon>Aquificales</taxon>
        <taxon>Hydrogenothermaceae</taxon>
        <taxon>Persephonella</taxon>
    </lineage>
</organism>
<evidence type="ECO:0000313" key="21">
    <source>
        <dbReference type="EMBL" id="MBK3331513.1"/>
    </source>
</evidence>
<keyword evidence="16 19" id="KW-0961">Cell wall biogenesis/degradation</keyword>
<evidence type="ECO:0000256" key="13">
    <source>
        <dbReference type="ARBA" id="ARBA00022984"/>
    </source>
</evidence>
<dbReference type="NCBIfam" id="TIGR00179">
    <property type="entry name" value="murB"/>
    <property type="match status" value="1"/>
</dbReference>
<evidence type="ECO:0000256" key="8">
    <source>
        <dbReference type="ARBA" id="ARBA00022618"/>
    </source>
</evidence>
<keyword evidence="15 19" id="KW-0131">Cell cycle</keyword>
<dbReference type="InterPro" id="IPR006094">
    <property type="entry name" value="Oxid_FAD_bind_N"/>
</dbReference>
<dbReference type="SUPFAM" id="SSF56176">
    <property type="entry name" value="FAD-binding/transporter-associated domain-like"/>
    <property type="match status" value="1"/>
</dbReference>
<evidence type="ECO:0000256" key="11">
    <source>
        <dbReference type="ARBA" id="ARBA00022857"/>
    </source>
</evidence>
<evidence type="ECO:0000256" key="1">
    <source>
        <dbReference type="ARBA" id="ARBA00001974"/>
    </source>
</evidence>
<name>A0ABS1GF47_9AQUI</name>
<sequence>MSWINFEEFADLSKLCTIRIGGKARKLYIPKNVEEVKNLLTEASLKGKKLFPVGIGSNTVFSDGLLEHFFVLTRELRKTKTWRERENFFIEAEAGVSFKTILSIVRKYNLEGFENLSGIPATVGGATVMNAGAYGTEMSDILERVYWISPQGNLRVFERDEIPFSYRYSPFHNNGFVYKVVIKLKASKKDIRNTIKKLLEDRNRKQPLNYPTSGSTFKNPIEKSAGYLLEKSGMKGYRIGDVAFSHKHANFLINMGSGKFKDLKRLIETAEKRVGELYQIKLEREIEIVE</sequence>
<evidence type="ECO:0000256" key="10">
    <source>
        <dbReference type="ARBA" id="ARBA00022827"/>
    </source>
</evidence>
<keyword evidence="9 19" id="KW-0285">Flavoprotein</keyword>
<evidence type="ECO:0000256" key="16">
    <source>
        <dbReference type="ARBA" id="ARBA00023316"/>
    </source>
</evidence>
<dbReference type="GO" id="GO:0008762">
    <property type="term" value="F:UDP-N-acetylmuramate dehydrogenase activity"/>
    <property type="evidence" value="ECO:0007669"/>
    <property type="project" value="UniProtKB-EC"/>
</dbReference>
<evidence type="ECO:0000256" key="4">
    <source>
        <dbReference type="ARBA" id="ARBA00004752"/>
    </source>
</evidence>
<keyword evidence="10 19" id="KW-0274">FAD</keyword>
<dbReference type="EMBL" id="JAACYA010000001">
    <property type="protein sequence ID" value="MBK3331513.1"/>
    <property type="molecule type" value="Genomic_DNA"/>
</dbReference>
<dbReference type="RefSeq" id="WP_200672933.1">
    <property type="nucleotide sequence ID" value="NZ_JAACYA010000001.1"/>
</dbReference>
<evidence type="ECO:0000256" key="19">
    <source>
        <dbReference type="HAMAP-Rule" id="MF_00037"/>
    </source>
</evidence>
<dbReference type="InterPro" id="IPR036635">
    <property type="entry name" value="MurB_C_sf"/>
</dbReference>
<evidence type="ECO:0000256" key="18">
    <source>
        <dbReference type="ARBA" id="ARBA00048914"/>
    </source>
</evidence>
<evidence type="ECO:0000256" key="15">
    <source>
        <dbReference type="ARBA" id="ARBA00023306"/>
    </source>
</evidence>
<feature type="domain" description="FAD-binding PCMH-type" evidence="20">
    <location>
        <begin position="20"/>
        <end position="187"/>
    </location>
</feature>
<evidence type="ECO:0000256" key="12">
    <source>
        <dbReference type="ARBA" id="ARBA00022960"/>
    </source>
</evidence>
<comment type="caution">
    <text evidence="21">The sequence shown here is derived from an EMBL/GenBank/DDBJ whole genome shotgun (WGS) entry which is preliminary data.</text>
</comment>
<feature type="active site" description="Proton donor" evidence="19">
    <location>
        <position position="215"/>
    </location>
</feature>
<dbReference type="Gene3D" id="3.30.43.10">
    <property type="entry name" value="Uridine Diphospho-n-acetylenolpyruvylglucosamine Reductase, domain 2"/>
    <property type="match status" value="1"/>
</dbReference>
<keyword evidence="12 19" id="KW-0133">Cell shape</keyword>
<keyword evidence="14 19" id="KW-0560">Oxidoreductase</keyword>
<evidence type="ECO:0000256" key="3">
    <source>
        <dbReference type="ARBA" id="ARBA00004496"/>
    </source>
</evidence>
<accession>A0ABS1GF47</accession>
<comment type="similarity">
    <text evidence="19">Belongs to the MurB family.</text>
</comment>
<reference evidence="21 22" key="1">
    <citation type="journal article" date="2021" name="Syst. Appl. Microbiol.">
        <title>Persephonella atlantica sp. nov.: How to adapt to physico-chemical gradients in high temperature hydrothermal habitats.</title>
        <authorList>
            <person name="Francois D.X."/>
            <person name="Godfroy A."/>
            <person name="Mathien C."/>
            <person name="Aube J."/>
            <person name="Cathalot C."/>
            <person name="Lesongeur F."/>
            <person name="L'Haridon S."/>
            <person name="Philippon X."/>
            <person name="Roussel E.G."/>
        </authorList>
    </citation>
    <scope>NUCLEOTIDE SEQUENCE [LARGE SCALE GENOMIC DNA]</scope>
    <source>
        <strain evidence="21 22">MO1340</strain>
    </source>
</reference>
<protein>
    <recommendedName>
        <fullName evidence="6 19">UDP-N-acetylenolpyruvoylglucosamine reductase</fullName>
        <ecNumber evidence="5 19">1.3.1.98</ecNumber>
    </recommendedName>
    <alternativeName>
        <fullName evidence="17 19">UDP-N-acetylmuramate dehydrogenase</fullName>
    </alternativeName>
</protein>
<gene>
    <name evidence="19 21" type="primary">murB</name>
    <name evidence="21" type="ORF">GWK41_00360</name>
</gene>
<dbReference type="PANTHER" id="PTHR21071:SF4">
    <property type="entry name" value="UDP-N-ACETYLENOLPYRUVOYLGLUCOSAMINE REDUCTASE"/>
    <property type="match status" value="1"/>
</dbReference>
<dbReference type="Pfam" id="PF01565">
    <property type="entry name" value="FAD_binding_4"/>
    <property type="match status" value="1"/>
</dbReference>
<dbReference type="InterPro" id="IPR016169">
    <property type="entry name" value="FAD-bd_PCMH_sub2"/>
</dbReference>
<proteinExistence type="inferred from homology"/>